<organism evidence="9 10">
    <name type="scientific">Blepharisma stoltei</name>
    <dbReference type="NCBI Taxonomy" id="1481888"/>
    <lineage>
        <taxon>Eukaryota</taxon>
        <taxon>Sar</taxon>
        <taxon>Alveolata</taxon>
        <taxon>Ciliophora</taxon>
        <taxon>Postciliodesmatophora</taxon>
        <taxon>Heterotrichea</taxon>
        <taxon>Heterotrichida</taxon>
        <taxon>Blepharismidae</taxon>
        <taxon>Blepharisma</taxon>
    </lineage>
</organism>
<keyword evidence="4" id="KW-0378">Hydrolase</keyword>
<dbReference type="SUPFAM" id="SSF53474">
    <property type="entry name" value="alpha/beta-Hydrolases"/>
    <property type="match status" value="1"/>
</dbReference>
<proteinExistence type="predicted"/>
<dbReference type="Gene3D" id="3.40.50.1820">
    <property type="entry name" value="alpha/beta hydrolase"/>
    <property type="match status" value="1"/>
</dbReference>
<dbReference type="Proteomes" id="UP001162131">
    <property type="component" value="Unassembled WGS sequence"/>
</dbReference>
<dbReference type="GO" id="GO:0008474">
    <property type="term" value="F:palmitoyl-(protein) hydrolase activity"/>
    <property type="evidence" value="ECO:0007669"/>
    <property type="project" value="UniProtKB-EC"/>
</dbReference>
<sequence>MKAILICCLLILVASHESDYQNLLYGILQGSELITPITPLNCKTLISRFQKPYLFDRPWKKVISDTSVLSETCGFNAAYETLQGFMQFPQIFEKFLIKLDDSIENDRLFPESNLQKYGISVGMIMKPFLALVIPTVLDFEFSNKFMSLKSGKHPIAIFHGLGDSCYYSGNIEFTEYIRKNVGTYTKCVEIGDGSNSSWLEPFQSQAIQACERIKEETEYSNGLSIIGLSQGGLIARYIAEACGVPVHVIVTIGTPHMGVATMPYCLNGFYCDVINDVTSKDAYGLFSQSNIGPPGYFNDPNNYESYLENSSFLADLNNEKFINTTFIEKMQSLNHLVLIKFTEDSAISPIESAWFGYFEGGNVVPFNQTKSYLKNTLGLQQLYSENKLHFIEIEGEHLNFNEEEFTELILPYLLD</sequence>
<keyword evidence="10" id="KW-1185">Reference proteome</keyword>
<evidence type="ECO:0000256" key="1">
    <source>
        <dbReference type="ARBA" id="ARBA00012423"/>
    </source>
</evidence>
<evidence type="ECO:0000256" key="4">
    <source>
        <dbReference type="ARBA" id="ARBA00022801"/>
    </source>
</evidence>
<feature type="chain" id="PRO_5043840845" description="Palmitoyl-protein thioesterase 1" evidence="8">
    <location>
        <begin position="16"/>
        <end position="415"/>
    </location>
</feature>
<evidence type="ECO:0000256" key="8">
    <source>
        <dbReference type="SAM" id="SignalP"/>
    </source>
</evidence>
<evidence type="ECO:0000256" key="2">
    <source>
        <dbReference type="ARBA" id="ARBA00014212"/>
    </source>
</evidence>
<name>A0AAU9KFI1_9CILI</name>
<evidence type="ECO:0000256" key="3">
    <source>
        <dbReference type="ARBA" id="ARBA00022729"/>
    </source>
</evidence>
<dbReference type="PRINTS" id="PR00414">
    <property type="entry name" value="PPTHIESTRASE"/>
</dbReference>
<keyword evidence="6" id="KW-0325">Glycoprotein</keyword>
<dbReference type="PANTHER" id="PTHR11247">
    <property type="entry name" value="PALMITOYL-PROTEIN THIOESTERASE/DOLICHYLDIPHOSPHATASE 1"/>
    <property type="match status" value="1"/>
</dbReference>
<evidence type="ECO:0000256" key="7">
    <source>
        <dbReference type="ARBA" id="ARBA00031934"/>
    </source>
</evidence>
<protein>
    <recommendedName>
        <fullName evidence="2">Palmitoyl-protein thioesterase 1</fullName>
        <ecNumber evidence="1">3.1.2.22</ecNumber>
    </recommendedName>
    <alternativeName>
        <fullName evidence="7">Palmitoyl-protein hydrolase 1</fullName>
    </alternativeName>
</protein>
<evidence type="ECO:0000313" key="10">
    <source>
        <dbReference type="Proteomes" id="UP001162131"/>
    </source>
</evidence>
<evidence type="ECO:0000256" key="5">
    <source>
        <dbReference type="ARBA" id="ARBA00023157"/>
    </source>
</evidence>
<gene>
    <name evidence="9" type="ORF">BSTOLATCC_MIC61059</name>
</gene>
<evidence type="ECO:0000256" key="6">
    <source>
        <dbReference type="ARBA" id="ARBA00023180"/>
    </source>
</evidence>
<dbReference type="InterPro" id="IPR029058">
    <property type="entry name" value="AB_hydrolase_fold"/>
</dbReference>
<comment type="caution">
    <text evidence="9">The sequence shown here is derived from an EMBL/GenBank/DDBJ whole genome shotgun (WGS) entry which is preliminary data.</text>
</comment>
<feature type="signal peptide" evidence="8">
    <location>
        <begin position="1"/>
        <end position="15"/>
    </location>
</feature>
<dbReference type="EMBL" id="CAJZBQ010000058">
    <property type="protein sequence ID" value="CAG9334443.1"/>
    <property type="molecule type" value="Genomic_DNA"/>
</dbReference>
<accession>A0AAU9KFI1</accession>
<reference evidence="9" key="1">
    <citation type="submission" date="2021-09" db="EMBL/GenBank/DDBJ databases">
        <authorList>
            <consortium name="AG Swart"/>
            <person name="Singh M."/>
            <person name="Singh A."/>
            <person name="Seah K."/>
            <person name="Emmerich C."/>
        </authorList>
    </citation>
    <scope>NUCLEOTIDE SEQUENCE</scope>
    <source>
        <strain evidence="9">ATCC30299</strain>
    </source>
</reference>
<dbReference type="InterPro" id="IPR002472">
    <property type="entry name" value="Palm_thioest"/>
</dbReference>
<dbReference type="GO" id="GO:0005764">
    <property type="term" value="C:lysosome"/>
    <property type="evidence" value="ECO:0007669"/>
    <property type="project" value="TreeGrafter"/>
</dbReference>
<evidence type="ECO:0000313" key="9">
    <source>
        <dbReference type="EMBL" id="CAG9334443.1"/>
    </source>
</evidence>
<keyword evidence="5" id="KW-1015">Disulfide bond</keyword>
<dbReference type="Pfam" id="PF02089">
    <property type="entry name" value="Palm_thioest"/>
    <property type="match status" value="1"/>
</dbReference>
<dbReference type="PANTHER" id="PTHR11247:SF8">
    <property type="entry name" value="PALMITOYL-PROTEIN THIOESTERASE 1"/>
    <property type="match status" value="1"/>
</dbReference>
<keyword evidence="3 8" id="KW-0732">Signal</keyword>
<dbReference type="EC" id="3.1.2.22" evidence="1"/>
<dbReference type="AlphaFoldDB" id="A0AAU9KFI1"/>